<proteinExistence type="predicted"/>
<dbReference type="SUPFAM" id="SSF48403">
    <property type="entry name" value="Ankyrin repeat"/>
    <property type="match status" value="1"/>
</dbReference>
<accession>A0A6J2UAV4</accession>
<feature type="region of interest" description="Disordered" evidence="2">
    <location>
        <begin position="190"/>
        <end position="227"/>
    </location>
</feature>
<feature type="coiled-coil region" evidence="1">
    <location>
        <begin position="440"/>
        <end position="474"/>
    </location>
</feature>
<dbReference type="OrthoDB" id="10254947at2759"/>
<evidence type="ECO:0000313" key="4">
    <source>
        <dbReference type="RefSeq" id="XP_030384297.1"/>
    </source>
</evidence>
<feature type="compositionally biased region" description="Polar residues" evidence="2">
    <location>
        <begin position="120"/>
        <end position="129"/>
    </location>
</feature>
<evidence type="ECO:0000313" key="3">
    <source>
        <dbReference type="Proteomes" id="UP000504634"/>
    </source>
</evidence>
<protein>
    <submittedName>
        <fullName evidence="4">Uncharacterized protein LOC115631630 isoform X1</fullName>
    </submittedName>
</protein>
<dbReference type="SMART" id="SM00248">
    <property type="entry name" value="ANK"/>
    <property type="match status" value="4"/>
</dbReference>
<gene>
    <name evidence="4" type="primary">LOC115631630</name>
</gene>
<dbReference type="AlphaFoldDB" id="A0A6J2UAV4"/>
<feature type="compositionally biased region" description="Basic and acidic residues" evidence="2">
    <location>
        <begin position="206"/>
        <end position="219"/>
    </location>
</feature>
<feature type="region of interest" description="Disordered" evidence="2">
    <location>
        <begin position="120"/>
        <end position="173"/>
    </location>
</feature>
<evidence type="ECO:0000256" key="2">
    <source>
        <dbReference type="SAM" id="MobiDB-lite"/>
    </source>
</evidence>
<dbReference type="GeneID" id="115631630"/>
<feature type="compositionally biased region" description="Basic and acidic residues" evidence="2">
    <location>
        <begin position="143"/>
        <end position="153"/>
    </location>
</feature>
<dbReference type="Pfam" id="PF12796">
    <property type="entry name" value="Ank_2"/>
    <property type="match status" value="1"/>
</dbReference>
<dbReference type="Gene3D" id="1.25.40.20">
    <property type="entry name" value="Ankyrin repeat-containing domain"/>
    <property type="match status" value="1"/>
</dbReference>
<sequence length="546" mass="62102">MMKKVLLTKSQHICVAPVDLAAKQKQQQQLIGTAATPIDRSAIEVTRTTSVITNTYMQRQSFKSTYQEIFKLLMRLPDKALQQRVIEAMNNSSDKNVICQNCKQRVSKVDVGTQTAPLSAIGTKSTQAPLPSPDLRTFNQKPTKTEPTEKSENEPQSEAPPAVIARKRGRKRNTCVPKVVKRSAAQMALQEREEKQLTPVVKKKKVESPKRNPETETKRMSQRQDSVDSNFSITSENVHDMCQFVENYINDDNRVAISKIMLKECLMAGNISVEGLLPIHDAILRDDICGLKRQIYVWSKLRQCSTDFNDLVTADGEDCLQLAITSDCAPEIIQIVLRAGVMPNHIYEDSNNAVHLAVINNIQLDSLRELMRRIDLNLLLEKNDDGYTAMHIAVRSNQYEQAEIICDGIDERVLGKPIYNRTTNEADTATKTADSKNTELSEEKKFAKFYERECEKLEKNKKHDQRLKRELLNTTEARGGNVPLFYAIEGEMQHFCYFLLAHFADPDEENLSGHSPKSYHYEFARILRLNLKVARIMNKVMQLLSN</sequence>
<keyword evidence="1" id="KW-0175">Coiled coil</keyword>
<dbReference type="RefSeq" id="XP_030384297.1">
    <property type="nucleotide sequence ID" value="XM_030528437.1"/>
</dbReference>
<name>A0A6J2UAV4_DROLE</name>
<reference evidence="4" key="1">
    <citation type="submission" date="2025-08" db="UniProtKB">
        <authorList>
            <consortium name="RefSeq"/>
        </authorList>
    </citation>
    <scope>IDENTIFICATION</scope>
    <source>
        <strain evidence="4">11010-0011.00</strain>
        <tissue evidence="4">Whole body</tissue>
    </source>
</reference>
<organism evidence="3 4">
    <name type="scientific">Drosophila lebanonensis</name>
    <name type="common">Fruit fly</name>
    <name type="synonym">Scaptodrosophila lebanonensis</name>
    <dbReference type="NCBI Taxonomy" id="7225"/>
    <lineage>
        <taxon>Eukaryota</taxon>
        <taxon>Metazoa</taxon>
        <taxon>Ecdysozoa</taxon>
        <taxon>Arthropoda</taxon>
        <taxon>Hexapoda</taxon>
        <taxon>Insecta</taxon>
        <taxon>Pterygota</taxon>
        <taxon>Neoptera</taxon>
        <taxon>Endopterygota</taxon>
        <taxon>Diptera</taxon>
        <taxon>Brachycera</taxon>
        <taxon>Muscomorpha</taxon>
        <taxon>Ephydroidea</taxon>
        <taxon>Drosophilidae</taxon>
        <taxon>Scaptodrosophila</taxon>
    </lineage>
</organism>
<dbReference type="InterPro" id="IPR002110">
    <property type="entry name" value="Ankyrin_rpt"/>
</dbReference>
<dbReference type="InterPro" id="IPR036770">
    <property type="entry name" value="Ankyrin_rpt-contain_sf"/>
</dbReference>
<dbReference type="Proteomes" id="UP000504634">
    <property type="component" value="Unplaced"/>
</dbReference>
<keyword evidence="3" id="KW-1185">Reference proteome</keyword>
<evidence type="ECO:0000256" key="1">
    <source>
        <dbReference type="SAM" id="Coils"/>
    </source>
</evidence>